<comment type="caution">
    <text evidence="1">The sequence shown here is derived from an EMBL/GenBank/DDBJ whole genome shotgun (WGS) entry which is preliminary data.</text>
</comment>
<protein>
    <submittedName>
        <fullName evidence="1">Uncharacterized protein</fullName>
    </submittedName>
</protein>
<organism evidence="1 2">
    <name type="scientific">Trichinella spiralis</name>
    <name type="common">Trichina worm</name>
    <dbReference type="NCBI Taxonomy" id="6334"/>
    <lineage>
        <taxon>Eukaryota</taxon>
        <taxon>Metazoa</taxon>
        <taxon>Ecdysozoa</taxon>
        <taxon>Nematoda</taxon>
        <taxon>Enoplea</taxon>
        <taxon>Dorylaimia</taxon>
        <taxon>Trichinellida</taxon>
        <taxon>Trichinellidae</taxon>
        <taxon>Trichinella</taxon>
    </lineage>
</organism>
<sequence length="125" mass="14858">MESYTSLEMRIQIQFHDECNKANICTHFSYRPYSDDNGIFDLRIFVCIEPTREMRHFVPRFLPEMQQQLISFSFLWQSLITTNKCYFLGVSITVKYKRMRRSQIGMTVESRRLAPSDTLLASSRL</sequence>
<reference evidence="1 2" key="1">
    <citation type="submission" date="2015-01" db="EMBL/GenBank/DDBJ databases">
        <title>Evolution of Trichinella species and genotypes.</title>
        <authorList>
            <person name="Korhonen P.K."/>
            <person name="Edoardo P."/>
            <person name="Giuseppe L.R."/>
            <person name="Gasser R.B."/>
        </authorList>
    </citation>
    <scope>NUCLEOTIDE SEQUENCE [LARGE SCALE GENOMIC DNA]</scope>
    <source>
        <strain evidence="1">ISS3</strain>
    </source>
</reference>
<keyword evidence="2" id="KW-1185">Reference proteome</keyword>
<proteinExistence type="predicted"/>
<dbReference type="InParanoid" id="A0A0V1BHP7"/>
<dbReference type="Proteomes" id="UP000054776">
    <property type="component" value="Unassembled WGS sequence"/>
</dbReference>
<dbReference type="OrthoDB" id="10279374at2759"/>
<name>A0A0V1BHP7_TRISP</name>
<dbReference type="AlphaFoldDB" id="A0A0V1BHP7"/>
<dbReference type="EMBL" id="JYDH01000041">
    <property type="protein sequence ID" value="KRY36569.1"/>
    <property type="molecule type" value="Genomic_DNA"/>
</dbReference>
<evidence type="ECO:0000313" key="1">
    <source>
        <dbReference type="EMBL" id="KRY36569.1"/>
    </source>
</evidence>
<accession>A0A0V1BHP7</accession>
<gene>
    <name evidence="1" type="ORF">T01_4084</name>
</gene>
<evidence type="ECO:0000313" key="2">
    <source>
        <dbReference type="Proteomes" id="UP000054776"/>
    </source>
</evidence>